<dbReference type="AlphaFoldDB" id="A0A2T1HN64"/>
<dbReference type="EMBL" id="PVZS01000033">
    <property type="protein sequence ID" value="PSC03019.1"/>
    <property type="molecule type" value="Genomic_DNA"/>
</dbReference>
<protein>
    <submittedName>
        <fullName evidence="2">Branched-chain amino acid ABC transporter permease</fullName>
    </submittedName>
</protein>
<keyword evidence="1" id="KW-1133">Transmembrane helix</keyword>
<feature type="transmembrane region" description="Helical" evidence="1">
    <location>
        <begin position="114"/>
        <end position="134"/>
    </location>
</feature>
<dbReference type="InterPro" id="IPR011606">
    <property type="entry name" value="Brnchd-chn_aa_trnsp_permease"/>
</dbReference>
<feature type="transmembrane region" description="Helical" evidence="1">
    <location>
        <begin position="227"/>
        <end position="245"/>
    </location>
</feature>
<keyword evidence="3" id="KW-1185">Reference proteome</keyword>
<comment type="caution">
    <text evidence="2">The sequence shown here is derived from an EMBL/GenBank/DDBJ whole genome shotgun (WGS) entry which is preliminary data.</text>
</comment>
<keyword evidence="1" id="KW-0812">Transmembrane</keyword>
<proteinExistence type="predicted"/>
<feature type="transmembrane region" description="Helical" evidence="1">
    <location>
        <begin position="28"/>
        <end position="48"/>
    </location>
</feature>
<sequence>MALIADSPPQDATTRSDMGWAVRGARDALALPAWVVGLSLIGVGGLAQAVGHPVWAAMASTLFVWAGPAQVIFYGGLAAGMTAPALAAAICFSSVRFFPMTVALMPLLRRPGQGIWTQLAAAHFVAVTVWTEGLRRLPAKPVEARLPYYAGFAAACISLSTITTGVGYFLVGALPAPLAAAVLFVSPIYFTVSISAGARVPADWLAIGLGFVLEPMLRPLLGDAFDLLGVGLVGGTAAFAAGRLLEARR</sequence>
<evidence type="ECO:0000313" key="2">
    <source>
        <dbReference type="EMBL" id="PSC03019.1"/>
    </source>
</evidence>
<dbReference type="RefSeq" id="WP_106339705.1">
    <property type="nucleotide sequence ID" value="NZ_PVZS01000033.1"/>
</dbReference>
<dbReference type="OrthoDB" id="7675159at2"/>
<accession>A0A2T1HN64</accession>
<reference evidence="3" key="1">
    <citation type="submission" date="2018-03" db="EMBL/GenBank/DDBJ databases">
        <authorList>
            <person name="Sun L."/>
            <person name="Liu H."/>
            <person name="Chen W."/>
            <person name="Huang K."/>
            <person name="Liu W."/>
            <person name="Gao X."/>
        </authorList>
    </citation>
    <scope>NUCLEOTIDE SEQUENCE [LARGE SCALE GENOMIC DNA]</scope>
    <source>
        <strain evidence="3">SH9</strain>
    </source>
</reference>
<feature type="transmembrane region" description="Helical" evidence="1">
    <location>
        <begin position="176"/>
        <end position="197"/>
    </location>
</feature>
<organism evidence="2 3">
    <name type="scientific">Alsobacter soli</name>
    <dbReference type="NCBI Taxonomy" id="2109933"/>
    <lineage>
        <taxon>Bacteria</taxon>
        <taxon>Pseudomonadati</taxon>
        <taxon>Pseudomonadota</taxon>
        <taxon>Alphaproteobacteria</taxon>
        <taxon>Hyphomicrobiales</taxon>
        <taxon>Alsobacteraceae</taxon>
        <taxon>Alsobacter</taxon>
    </lineage>
</organism>
<dbReference type="Pfam" id="PF03591">
    <property type="entry name" value="AzlC"/>
    <property type="match status" value="1"/>
</dbReference>
<evidence type="ECO:0000256" key="1">
    <source>
        <dbReference type="SAM" id="Phobius"/>
    </source>
</evidence>
<dbReference type="Proteomes" id="UP000239772">
    <property type="component" value="Unassembled WGS sequence"/>
</dbReference>
<keyword evidence="1" id="KW-0472">Membrane</keyword>
<name>A0A2T1HN64_9HYPH</name>
<gene>
    <name evidence="2" type="ORF">SLNSH_21170</name>
</gene>
<evidence type="ECO:0000313" key="3">
    <source>
        <dbReference type="Proteomes" id="UP000239772"/>
    </source>
</evidence>
<feature type="transmembrane region" description="Helical" evidence="1">
    <location>
        <begin position="146"/>
        <end position="170"/>
    </location>
</feature>